<feature type="domain" description="Thioredoxin" evidence="1">
    <location>
        <begin position="490"/>
        <end position="575"/>
    </location>
</feature>
<proteinExistence type="predicted"/>
<protein>
    <recommendedName>
        <fullName evidence="1">Thioredoxin domain-containing protein</fullName>
    </recommendedName>
</protein>
<dbReference type="EMBL" id="JAVRJZ010000019">
    <property type="protein sequence ID" value="KAK2708107.1"/>
    <property type="molecule type" value="Genomic_DNA"/>
</dbReference>
<dbReference type="InterPro" id="IPR036249">
    <property type="entry name" value="Thioredoxin-like_sf"/>
</dbReference>
<dbReference type="PANTHER" id="PTHR46497">
    <property type="entry name" value="THIOREDOXIN DOMAIN-CONTAINING PROTEIN 11"/>
    <property type="match status" value="1"/>
</dbReference>
<dbReference type="EMBL" id="JAVRJZ010000019">
    <property type="protein sequence ID" value="KAK2708105.1"/>
    <property type="molecule type" value="Genomic_DNA"/>
</dbReference>
<dbReference type="AlphaFoldDB" id="A0AA88HD16"/>
<dbReference type="EMBL" id="JAVRJZ010000019">
    <property type="protein sequence ID" value="KAK2708109.1"/>
    <property type="molecule type" value="Genomic_DNA"/>
</dbReference>
<keyword evidence="3" id="KW-1185">Reference proteome</keyword>
<dbReference type="Pfam" id="PF00085">
    <property type="entry name" value="Thioredoxin"/>
    <property type="match status" value="1"/>
</dbReference>
<evidence type="ECO:0000313" key="3">
    <source>
        <dbReference type="Proteomes" id="UP001187531"/>
    </source>
</evidence>
<organism evidence="2 3">
    <name type="scientific">Artemia franciscana</name>
    <name type="common">Brine shrimp</name>
    <name type="synonym">Artemia sanfranciscana</name>
    <dbReference type="NCBI Taxonomy" id="6661"/>
    <lineage>
        <taxon>Eukaryota</taxon>
        <taxon>Metazoa</taxon>
        <taxon>Ecdysozoa</taxon>
        <taxon>Arthropoda</taxon>
        <taxon>Crustacea</taxon>
        <taxon>Branchiopoda</taxon>
        <taxon>Anostraca</taxon>
        <taxon>Artemiidae</taxon>
        <taxon>Artemia</taxon>
    </lineage>
</organism>
<dbReference type="SUPFAM" id="SSF52833">
    <property type="entry name" value="Thioredoxin-like"/>
    <property type="match status" value="2"/>
</dbReference>
<dbReference type="EMBL" id="JAVRJZ010000019">
    <property type="protein sequence ID" value="KAK2708108.1"/>
    <property type="molecule type" value="Genomic_DNA"/>
</dbReference>
<dbReference type="Proteomes" id="UP001187531">
    <property type="component" value="Unassembled WGS sequence"/>
</dbReference>
<dbReference type="InterPro" id="IPR052792">
    <property type="entry name" value="Thioredoxin_dom-contain_11"/>
</dbReference>
<evidence type="ECO:0000259" key="1">
    <source>
        <dbReference type="Pfam" id="PF00085"/>
    </source>
</evidence>
<comment type="caution">
    <text evidence="2">The sequence shown here is derived from an EMBL/GenBank/DDBJ whole genome shotgun (WGS) entry which is preliminary data.</text>
</comment>
<dbReference type="PANTHER" id="PTHR46497:SF1">
    <property type="entry name" value="THIOREDOXIN DOMAIN-CONTAINING PROTEIN 11"/>
    <property type="match status" value="1"/>
</dbReference>
<dbReference type="Gene3D" id="3.40.30.10">
    <property type="entry name" value="Glutaredoxin"/>
    <property type="match status" value="3"/>
</dbReference>
<sequence>MLPSRSYLLKMTFLAARSLIFLFAFLSAYSSLSSWKALKQIPTTTYKLQPLSTVPTFDDFGRQFAIDSYTGDLKHIYTGVYSADISFVFYYAPWDRECQEYIGVFFRLARKYADLAYFAAINCWYSKGECKQAFPKTHHFPQLIAYVRGIQVNNYNGRFILAHLEKFIYSHLKPVKRLSTMHELINYTKLYQGVVVGYYDVLRFQDSLYNQFIAAARKSHLISDESNILFMCLTSQTIADYLNLNPNDILLLTWNTASYFNHNGTYSSDSILKWLKRDFNGTIKLFQNDSSDNEFISRILSGSVGVFIIGPKSHSEVISVDRVSDTLNENCNVSENVTGTCLKYLSLKTSFDIISEVKSETDLEVEKMINLYRSKILKTEPLQLWHGMNELYHSSNLSEIRINNSSLYFILTDPDFDLLQKCHFHLNTENFHILIIDKKNEVMFLEKNVKIYEIPMHLSGSRNLSKALCQTNNFIETKDMAEPSTLSIQDISSADFEDLVVQNKEDVLVFYYSVTCGLCVGVSHVILSVANMIRFASKIKIYRIDTTLNALPWQYTVYSYPTLVLFPGYDKADSVVFPYEEPITLPNVITFLANNISPENRLKLLLMQCNSASSPCLKDAKDKMKLKIKHLKSFLKENTTSENPQFQDKSVLVRELSYLNFINFGLWTKLGLDSFV</sequence>
<accession>A0AA88HD16</accession>
<dbReference type="EMBL" id="JAVRJZ010000019">
    <property type="protein sequence ID" value="KAK2708106.1"/>
    <property type="molecule type" value="Genomic_DNA"/>
</dbReference>
<dbReference type="InterPro" id="IPR013766">
    <property type="entry name" value="Thioredoxin_domain"/>
</dbReference>
<name>A0AA88HD16_ARTSF</name>
<evidence type="ECO:0000313" key="2">
    <source>
        <dbReference type="EMBL" id="KAK2708109.1"/>
    </source>
</evidence>
<reference evidence="2" key="1">
    <citation type="submission" date="2023-07" db="EMBL/GenBank/DDBJ databases">
        <title>Chromosome-level genome assembly of Artemia franciscana.</title>
        <authorList>
            <person name="Jo E."/>
        </authorList>
    </citation>
    <scope>NUCLEOTIDE SEQUENCE</scope>
    <source>
        <tissue evidence="2">Whole body</tissue>
    </source>
</reference>
<gene>
    <name evidence="2" type="ORF">QYM36_015711</name>
</gene>